<gene>
    <name evidence="2" type="ORF">FB473_002106</name>
</gene>
<organism evidence="2 3">
    <name type="scientific">Brooklawnia cerclae</name>
    <dbReference type="NCBI Taxonomy" id="349934"/>
    <lineage>
        <taxon>Bacteria</taxon>
        <taxon>Bacillati</taxon>
        <taxon>Actinomycetota</taxon>
        <taxon>Actinomycetes</taxon>
        <taxon>Propionibacteriales</taxon>
        <taxon>Propionibacteriaceae</taxon>
        <taxon>Brooklawnia</taxon>
    </lineage>
</organism>
<feature type="transmembrane region" description="Helical" evidence="1">
    <location>
        <begin position="84"/>
        <end position="102"/>
    </location>
</feature>
<feature type="transmembrane region" description="Helical" evidence="1">
    <location>
        <begin position="57"/>
        <end position="79"/>
    </location>
</feature>
<protein>
    <submittedName>
        <fullName evidence="2">Uncharacterized protein</fullName>
    </submittedName>
</protein>
<comment type="caution">
    <text evidence="2">The sequence shown here is derived from an EMBL/GenBank/DDBJ whole genome shotgun (WGS) entry which is preliminary data.</text>
</comment>
<reference evidence="2 3" key="1">
    <citation type="submission" date="2020-02" db="EMBL/GenBank/DDBJ databases">
        <title>Sequencing the genomes of 1000 actinobacteria strains.</title>
        <authorList>
            <person name="Klenk H.-P."/>
        </authorList>
    </citation>
    <scope>NUCLEOTIDE SEQUENCE [LARGE SCALE GENOMIC DNA]</scope>
    <source>
        <strain evidence="2 3">DSM 19609</strain>
    </source>
</reference>
<dbReference type="EMBL" id="JAAMOZ010000001">
    <property type="protein sequence ID" value="NIH57461.1"/>
    <property type="molecule type" value="Genomic_DNA"/>
</dbReference>
<accession>A0ABX0SL71</accession>
<keyword evidence="3" id="KW-1185">Reference proteome</keyword>
<sequence>MQKRGRNVWPGLAFFHSALVISLYILYRLITVGIGSDDYIYNPSDPVWQHIARLNRITLRIFFIAASLLPVGSAVLFFVPKWKLFAALVVIEVGLGIAAAYFTHQALQALPA</sequence>
<feature type="transmembrane region" description="Helical" evidence="1">
    <location>
        <begin position="12"/>
        <end position="30"/>
    </location>
</feature>
<keyword evidence="1" id="KW-1133">Transmembrane helix</keyword>
<evidence type="ECO:0000256" key="1">
    <source>
        <dbReference type="SAM" id="Phobius"/>
    </source>
</evidence>
<name>A0ABX0SL71_9ACTN</name>
<evidence type="ECO:0000313" key="2">
    <source>
        <dbReference type="EMBL" id="NIH57461.1"/>
    </source>
</evidence>
<dbReference type="Proteomes" id="UP000749311">
    <property type="component" value="Unassembled WGS sequence"/>
</dbReference>
<evidence type="ECO:0000313" key="3">
    <source>
        <dbReference type="Proteomes" id="UP000749311"/>
    </source>
</evidence>
<keyword evidence="1" id="KW-0812">Transmembrane</keyword>
<keyword evidence="1" id="KW-0472">Membrane</keyword>
<proteinExistence type="predicted"/>